<feature type="compositionally biased region" description="Low complexity" evidence="2">
    <location>
        <begin position="150"/>
        <end position="163"/>
    </location>
</feature>
<evidence type="ECO:0000313" key="4">
    <source>
        <dbReference type="Proteomes" id="UP000198651"/>
    </source>
</evidence>
<protein>
    <submittedName>
        <fullName evidence="3">Putative coiled coil protein</fullName>
    </submittedName>
</protein>
<reference evidence="4" key="1">
    <citation type="submission" date="2015-11" db="EMBL/GenBank/DDBJ databases">
        <authorList>
            <person name="Seth-Smith H.M.B."/>
        </authorList>
    </citation>
    <scope>NUCLEOTIDE SEQUENCE [LARGE SCALE GENOMIC DNA]</scope>
    <source>
        <strain evidence="4">2013Ark11</strain>
    </source>
</reference>
<accession>A0A0S4LZN2</accession>
<organism evidence="3 4">
    <name type="scientific">Candidatus Ichthyocystis hellenicum</name>
    <dbReference type="NCBI Taxonomy" id="1561003"/>
    <lineage>
        <taxon>Bacteria</taxon>
        <taxon>Pseudomonadati</taxon>
        <taxon>Pseudomonadota</taxon>
        <taxon>Betaproteobacteria</taxon>
        <taxon>Burkholderiales</taxon>
        <taxon>Candidatus Ichthyocystis</taxon>
    </lineage>
</organism>
<sequence>MNSVNPRSTGVGNEGVSGANGDNSNVEENSGGRNMSISDKSSELLGMEEDITEEELEDALSNLLKDAKHLTEKHGIGQSSGLYGEEIEGDELEELEMELAELLREDTAEAERSSSPISLENANIGDLLKELKGLESSMHKIIMEVERRSSGSNSAQSSSLPPN</sequence>
<keyword evidence="1" id="KW-0175">Coiled coil</keyword>
<feature type="region of interest" description="Disordered" evidence="2">
    <location>
        <begin position="1"/>
        <end position="51"/>
    </location>
</feature>
<gene>
    <name evidence="3" type="ORF">Ark11_0098</name>
</gene>
<keyword evidence="4" id="KW-1185">Reference proteome</keyword>
<feature type="region of interest" description="Disordered" evidence="2">
    <location>
        <begin position="144"/>
        <end position="163"/>
    </location>
</feature>
<name>A0A0S4LZN2_9BURK</name>
<evidence type="ECO:0000313" key="3">
    <source>
        <dbReference type="EMBL" id="CUT16958.1"/>
    </source>
</evidence>
<feature type="compositionally biased region" description="Polar residues" evidence="2">
    <location>
        <begin position="20"/>
        <end position="39"/>
    </location>
</feature>
<proteinExistence type="predicted"/>
<feature type="compositionally biased region" description="Polar residues" evidence="2">
    <location>
        <begin position="1"/>
        <end position="11"/>
    </location>
</feature>
<dbReference type="AlphaFoldDB" id="A0A0S4LZN2"/>
<feature type="coiled-coil region" evidence="1">
    <location>
        <begin position="53"/>
        <end position="112"/>
    </location>
</feature>
<dbReference type="EMBL" id="LN906597">
    <property type="protein sequence ID" value="CUT16958.1"/>
    <property type="molecule type" value="Genomic_DNA"/>
</dbReference>
<evidence type="ECO:0000256" key="1">
    <source>
        <dbReference type="SAM" id="Coils"/>
    </source>
</evidence>
<evidence type="ECO:0000256" key="2">
    <source>
        <dbReference type="SAM" id="MobiDB-lite"/>
    </source>
</evidence>
<dbReference type="Proteomes" id="UP000198651">
    <property type="component" value="Chromosome I"/>
</dbReference>